<gene>
    <name evidence="1" type="ORF">M9H77_15310</name>
</gene>
<comment type="caution">
    <text evidence="1">The sequence shown here is derived from an EMBL/GenBank/DDBJ whole genome shotgun (WGS) entry which is preliminary data.</text>
</comment>
<sequence length="254" mass="27803">MADKVYPSAKPAANGAVVNGGGAQPAFPPNKAQLFNTTRPVYRPQPPRKHRRSCCCSCCLWTMLVIILIVFLAAIAGAALWVIYRPHRPNFSVSNLQLSQFNLTDTKLNSKFNFTLTARNPNKDITFFYDSISVSMYSNGVDVGDGSFPGFVHGTKNTTTLHTVIASSGQNLESTDVSALRSEIKNRNSIPLKVQLDTNVKMKIGALKTKRVGIRVTCDGIKLSLPGGKTATTANTSNIKCKVDLRIKIWKWTV</sequence>
<dbReference type="Proteomes" id="UP001060085">
    <property type="component" value="Linkage Group LG04"/>
</dbReference>
<name>A0ACC0AWQ9_CATRO</name>
<protein>
    <submittedName>
        <fullName evidence="1">Uncharacterized protein</fullName>
    </submittedName>
</protein>
<accession>A0ACC0AWQ9</accession>
<organism evidence="1 2">
    <name type="scientific">Catharanthus roseus</name>
    <name type="common">Madagascar periwinkle</name>
    <name type="synonym">Vinca rosea</name>
    <dbReference type="NCBI Taxonomy" id="4058"/>
    <lineage>
        <taxon>Eukaryota</taxon>
        <taxon>Viridiplantae</taxon>
        <taxon>Streptophyta</taxon>
        <taxon>Embryophyta</taxon>
        <taxon>Tracheophyta</taxon>
        <taxon>Spermatophyta</taxon>
        <taxon>Magnoliopsida</taxon>
        <taxon>eudicotyledons</taxon>
        <taxon>Gunneridae</taxon>
        <taxon>Pentapetalae</taxon>
        <taxon>asterids</taxon>
        <taxon>lamiids</taxon>
        <taxon>Gentianales</taxon>
        <taxon>Apocynaceae</taxon>
        <taxon>Rauvolfioideae</taxon>
        <taxon>Vinceae</taxon>
        <taxon>Catharanthinae</taxon>
        <taxon>Catharanthus</taxon>
    </lineage>
</organism>
<evidence type="ECO:0000313" key="2">
    <source>
        <dbReference type="Proteomes" id="UP001060085"/>
    </source>
</evidence>
<reference evidence="2" key="1">
    <citation type="journal article" date="2023" name="Nat. Plants">
        <title>Single-cell RNA sequencing provides a high-resolution roadmap for understanding the multicellular compartmentation of specialized metabolism.</title>
        <authorList>
            <person name="Sun S."/>
            <person name="Shen X."/>
            <person name="Li Y."/>
            <person name="Li Y."/>
            <person name="Wang S."/>
            <person name="Li R."/>
            <person name="Zhang H."/>
            <person name="Shen G."/>
            <person name="Guo B."/>
            <person name="Wei J."/>
            <person name="Xu J."/>
            <person name="St-Pierre B."/>
            <person name="Chen S."/>
            <person name="Sun C."/>
        </authorList>
    </citation>
    <scope>NUCLEOTIDE SEQUENCE [LARGE SCALE GENOMIC DNA]</scope>
</reference>
<keyword evidence="2" id="KW-1185">Reference proteome</keyword>
<evidence type="ECO:0000313" key="1">
    <source>
        <dbReference type="EMBL" id="KAI5665457.1"/>
    </source>
</evidence>
<proteinExistence type="predicted"/>
<dbReference type="EMBL" id="CM044704">
    <property type="protein sequence ID" value="KAI5665457.1"/>
    <property type="molecule type" value="Genomic_DNA"/>
</dbReference>